<keyword evidence="2" id="KW-1185">Reference proteome</keyword>
<proteinExistence type="predicted"/>
<accession>A0A7J8TIK7</accession>
<protein>
    <submittedName>
        <fullName evidence="1">Uncharacterized protein</fullName>
    </submittedName>
</protein>
<dbReference type="AlphaFoldDB" id="A0A7J8TIK7"/>
<organism evidence="1 2">
    <name type="scientific">Gossypium davidsonii</name>
    <name type="common">Davidson's cotton</name>
    <name type="synonym">Gossypium klotzschianum subsp. davidsonii</name>
    <dbReference type="NCBI Taxonomy" id="34287"/>
    <lineage>
        <taxon>Eukaryota</taxon>
        <taxon>Viridiplantae</taxon>
        <taxon>Streptophyta</taxon>
        <taxon>Embryophyta</taxon>
        <taxon>Tracheophyta</taxon>
        <taxon>Spermatophyta</taxon>
        <taxon>Magnoliopsida</taxon>
        <taxon>eudicotyledons</taxon>
        <taxon>Gunneridae</taxon>
        <taxon>Pentapetalae</taxon>
        <taxon>rosids</taxon>
        <taxon>malvids</taxon>
        <taxon>Malvales</taxon>
        <taxon>Malvaceae</taxon>
        <taxon>Malvoideae</taxon>
        <taxon>Gossypium</taxon>
    </lineage>
</organism>
<evidence type="ECO:0000313" key="1">
    <source>
        <dbReference type="EMBL" id="MBA0637943.1"/>
    </source>
</evidence>
<sequence length="46" mass="5271">MTKPRSYSTVTMVIYLIYSMSKWISTCSELWPNIGIPHIVALLLGR</sequence>
<dbReference type="Proteomes" id="UP000593561">
    <property type="component" value="Unassembled WGS sequence"/>
</dbReference>
<gene>
    <name evidence="1" type="ORF">Godav_029916</name>
</gene>
<evidence type="ECO:0000313" key="2">
    <source>
        <dbReference type="Proteomes" id="UP000593561"/>
    </source>
</evidence>
<reference evidence="1 2" key="1">
    <citation type="journal article" date="2019" name="Genome Biol. Evol.">
        <title>Insights into the evolution of the New World diploid cottons (Gossypium, subgenus Houzingenia) based on genome sequencing.</title>
        <authorList>
            <person name="Grover C.E."/>
            <person name="Arick M.A. 2nd"/>
            <person name="Thrash A."/>
            <person name="Conover J.L."/>
            <person name="Sanders W.S."/>
            <person name="Peterson D.G."/>
            <person name="Frelichowski J.E."/>
            <person name="Scheffler J.A."/>
            <person name="Scheffler B.E."/>
            <person name="Wendel J.F."/>
        </authorList>
    </citation>
    <scope>NUCLEOTIDE SEQUENCE [LARGE SCALE GENOMIC DNA]</scope>
    <source>
        <strain evidence="1">27</strain>
        <tissue evidence="1">Leaf</tissue>
    </source>
</reference>
<dbReference type="EMBL" id="JABFAC010249547">
    <property type="protein sequence ID" value="MBA0637943.1"/>
    <property type="molecule type" value="Genomic_DNA"/>
</dbReference>
<comment type="caution">
    <text evidence="1">The sequence shown here is derived from an EMBL/GenBank/DDBJ whole genome shotgun (WGS) entry which is preliminary data.</text>
</comment>
<name>A0A7J8TIK7_GOSDV</name>